<organism evidence="1 2">
    <name type="scientific">Mameliella alba</name>
    <dbReference type="NCBI Taxonomy" id="561184"/>
    <lineage>
        <taxon>Bacteria</taxon>
        <taxon>Pseudomonadati</taxon>
        <taxon>Pseudomonadota</taxon>
        <taxon>Alphaproteobacteria</taxon>
        <taxon>Rhodobacterales</taxon>
        <taxon>Roseobacteraceae</taxon>
        <taxon>Mameliella</taxon>
    </lineage>
</organism>
<reference evidence="1 2" key="1">
    <citation type="submission" date="2014-10" db="EMBL/GenBank/DDBJ databases">
        <title>Genome sequence of Ponticoccus sp. strain UMTAT08 isolated from clonal culture of toxic dinoflagellate Alexandrium tamiyavanichii.</title>
        <authorList>
            <person name="Gan H.Y."/>
            <person name="Muhd D.-D."/>
            <person name="Mohd Noor M.E."/>
            <person name="Yeong Y.S."/>
            <person name="Usup G."/>
        </authorList>
    </citation>
    <scope>NUCLEOTIDE SEQUENCE [LARGE SCALE GENOMIC DNA]</scope>
    <source>
        <strain evidence="1 2">UMTAT08</strain>
    </source>
</reference>
<evidence type="ECO:0000313" key="1">
    <source>
        <dbReference type="EMBL" id="KHQ52265.1"/>
    </source>
</evidence>
<dbReference type="OrthoDB" id="7644395at2"/>
<sequence length="138" mass="14464">MSYAVASALQASVFSRLQGDAALSALVGADIYDALPTGTLPPIYVALGPETVRDAGDQTGDGAWHRFVVSVVTSKSGFQAAKDVAAAISDALHGADLMLARGHLVGLWFEKAKAKRESRGLRCIHLTFRARVEDAGAP</sequence>
<comment type="caution">
    <text evidence="1">The sequence shown here is derived from an EMBL/GenBank/DDBJ whole genome shotgun (WGS) entry which is preliminary data.</text>
</comment>
<gene>
    <name evidence="1" type="ORF">OA50_03282</name>
</gene>
<name>A0A0B3RM15_9RHOB</name>
<protein>
    <submittedName>
        <fullName evidence="1">GTA protein</fullName>
    </submittedName>
</protein>
<dbReference type="InterPro" id="IPR053745">
    <property type="entry name" value="Viral_Tail_Comp_sf"/>
</dbReference>
<dbReference type="STRING" id="561184.SAMN05216376_102249"/>
<dbReference type="Pfam" id="PF11367">
    <property type="entry name" value="Tail_completion_gp17"/>
    <property type="match status" value="1"/>
</dbReference>
<dbReference type="AlphaFoldDB" id="A0A0B3RM15"/>
<dbReference type="EMBL" id="JSUQ01000012">
    <property type="protein sequence ID" value="KHQ52265.1"/>
    <property type="molecule type" value="Genomic_DNA"/>
</dbReference>
<proteinExistence type="predicted"/>
<keyword evidence="2" id="KW-1185">Reference proteome</keyword>
<dbReference type="Proteomes" id="UP000030960">
    <property type="component" value="Unassembled WGS sequence"/>
</dbReference>
<dbReference type="Gene3D" id="3.30.2000.30">
    <property type="match status" value="1"/>
</dbReference>
<accession>A0A0B3RM15</accession>
<dbReference type="RefSeq" id="WP_043143499.1">
    <property type="nucleotide sequence ID" value="NZ_JSUQ01000012.1"/>
</dbReference>
<evidence type="ECO:0000313" key="2">
    <source>
        <dbReference type="Proteomes" id="UP000030960"/>
    </source>
</evidence>
<dbReference type="InterPro" id="IPR021508">
    <property type="entry name" value="Gp17-like"/>
</dbReference>